<evidence type="ECO:0000313" key="1">
    <source>
        <dbReference type="EMBL" id="EKM48744.1"/>
    </source>
</evidence>
<dbReference type="Proteomes" id="UP000008370">
    <property type="component" value="Unassembled WGS sequence"/>
</dbReference>
<gene>
    <name evidence="1" type="ORF">PHACADRAFT_202454</name>
</gene>
<dbReference type="EMBL" id="JH930771">
    <property type="protein sequence ID" value="EKM48744.1"/>
    <property type="molecule type" value="Genomic_DNA"/>
</dbReference>
<dbReference type="AlphaFoldDB" id="K5VQ74"/>
<evidence type="ECO:0000313" key="2">
    <source>
        <dbReference type="Proteomes" id="UP000008370"/>
    </source>
</evidence>
<dbReference type="KEGG" id="pco:PHACADRAFT_202454"/>
<dbReference type="OrthoDB" id="3033638at2759"/>
<keyword evidence="2" id="KW-1185">Reference proteome</keyword>
<reference evidence="1 2" key="1">
    <citation type="journal article" date="2012" name="BMC Genomics">
        <title>Comparative genomics of the white-rot fungi, Phanerochaete carnosa and P. chrysosporium, to elucidate the genetic basis of the distinct wood types they colonize.</title>
        <authorList>
            <person name="Suzuki H."/>
            <person name="MacDonald J."/>
            <person name="Syed K."/>
            <person name="Salamov A."/>
            <person name="Hori C."/>
            <person name="Aerts A."/>
            <person name="Henrissat B."/>
            <person name="Wiebenga A."/>
            <person name="vanKuyk P.A."/>
            <person name="Barry K."/>
            <person name="Lindquist E."/>
            <person name="LaButti K."/>
            <person name="Lapidus A."/>
            <person name="Lucas S."/>
            <person name="Coutinho P."/>
            <person name="Gong Y."/>
            <person name="Samejima M."/>
            <person name="Mahadevan R."/>
            <person name="Abou-Zaid M."/>
            <person name="de Vries R.P."/>
            <person name="Igarashi K."/>
            <person name="Yadav J.S."/>
            <person name="Grigoriev I.V."/>
            <person name="Master E.R."/>
        </authorList>
    </citation>
    <scope>NUCLEOTIDE SEQUENCE [LARGE SCALE GENOMIC DNA]</scope>
    <source>
        <strain evidence="1 2">HHB-10118-sp</strain>
    </source>
</reference>
<dbReference type="GeneID" id="18911882"/>
<sequence length="633" mass="69082">MPLQLAKLRSKEPVVVPSDTEYNSDIEVLEDLPIKASDKGQTLVPGDADHSGRVTASLAPALQATSAVQTLPSETPTLAAQTLPSNVLIPTIELDRISAPVPLLCEEADDGLNDEKGNHNFYMHVRDMDGHVTGAYKKDPGPSHVMVPSLGPVVDAFLDAFRFSVSFCFEVQHAFEIYDGIDDFSMYMETTPEKEAAAAKWHENKGKINDVVNAVVQICWDKAAKIHKELQVLTPKKFYKLIVQRRGKKLPAKAVSRWNAYLCKKAQEVAARLSPDANRPKIFDIAREAADEWADMCEGECIKATKGIIAEIEELRENQKYVMHSTEMAMFHDVRATLNRWDDELTALNSCTGHEIFYCGVRPDFYQYTRPRMFATSKNVEEFFPLCLKMDCEKFAKKMECFMLAGVEGAKTNHYQELCCEACPQKVLCRGCTKTYRKNQLQDILFCPGSINSMPELIILKSAPESGATSFCKLSAKELEAWRKEQFDQLITEHDTIEQETAEPWATSLSLITSLSATSTDDVLSVAASVVPPPTLATAIAAPPPVPATATAVPSSAVPIIVAPPLAPAATVVPPLMASFMMPPAPATTTEPSMLSSSVSAASLSSVSVTSLSSLVSSLSPSLPFTTACLPSP</sequence>
<dbReference type="InParanoid" id="K5VQ74"/>
<dbReference type="RefSeq" id="XP_007402704.1">
    <property type="nucleotide sequence ID" value="XM_007402642.1"/>
</dbReference>
<organism evidence="1 2">
    <name type="scientific">Phanerochaete carnosa (strain HHB-10118-sp)</name>
    <name type="common">White-rot fungus</name>
    <name type="synonym">Peniophora carnosa</name>
    <dbReference type="NCBI Taxonomy" id="650164"/>
    <lineage>
        <taxon>Eukaryota</taxon>
        <taxon>Fungi</taxon>
        <taxon>Dikarya</taxon>
        <taxon>Basidiomycota</taxon>
        <taxon>Agaricomycotina</taxon>
        <taxon>Agaricomycetes</taxon>
        <taxon>Polyporales</taxon>
        <taxon>Phanerochaetaceae</taxon>
        <taxon>Phanerochaete</taxon>
    </lineage>
</organism>
<accession>K5VQ74</accession>
<dbReference type="HOGENOM" id="CLU_432176_0_0_1"/>
<protein>
    <submittedName>
        <fullName evidence="1">Uncharacterized protein</fullName>
    </submittedName>
</protein>
<name>K5VQ74_PHACS</name>
<proteinExistence type="predicted"/>